<evidence type="ECO:0000313" key="2">
    <source>
        <dbReference type="Proteomes" id="UP000317122"/>
    </source>
</evidence>
<dbReference type="Proteomes" id="UP000317122">
    <property type="component" value="Unassembled WGS sequence"/>
</dbReference>
<keyword evidence="2" id="KW-1185">Reference proteome</keyword>
<dbReference type="EMBL" id="VLKT01000045">
    <property type="protein sequence ID" value="TWI26915.1"/>
    <property type="molecule type" value="Genomic_DNA"/>
</dbReference>
<protein>
    <submittedName>
        <fullName evidence="1">Uncharacterized protein</fullName>
    </submittedName>
</protein>
<organism evidence="1 2">
    <name type="scientific">Mesorhizobium tianshanense</name>
    <dbReference type="NCBI Taxonomy" id="39844"/>
    <lineage>
        <taxon>Bacteria</taxon>
        <taxon>Pseudomonadati</taxon>
        <taxon>Pseudomonadota</taxon>
        <taxon>Alphaproteobacteria</taxon>
        <taxon>Hyphomicrobiales</taxon>
        <taxon>Phyllobacteriaceae</taxon>
        <taxon>Mesorhizobium</taxon>
    </lineage>
</organism>
<sequence length="67" mass="7511">MPLNSMLFRSPAYRGVPPEPDLAAAKHRTGLSAVDEAIRRRIHMLPIHTDIRRNASITSRGFLMRGS</sequence>
<proteinExistence type="predicted"/>
<reference evidence="1 2" key="1">
    <citation type="journal article" date="2015" name="Stand. Genomic Sci.">
        <title>Genomic Encyclopedia of Bacterial and Archaeal Type Strains, Phase III: the genomes of soil and plant-associated and newly described type strains.</title>
        <authorList>
            <person name="Whitman W.B."/>
            <person name="Woyke T."/>
            <person name="Klenk H.P."/>
            <person name="Zhou Y."/>
            <person name="Lilburn T.G."/>
            <person name="Beck B.J."/>
            <person name="De Vos P."/>
            <person name="Vandamme P."/>
            <person name="Eisen J.A."/>
            <person name="Garrity G."/>
            <person name="Hugenholtz P."/>
            <person name="Kyrpides N.C."/>
        </authorList>
    </citation>
    <scope>NUCLEOTIDE SEQUENCE [LARGE SCALE GENOMIC DNA]</scope>
    <source>
        <strain evidence="1 2">CGMCC 1.2546</strain>
    </source>
</reference>
<comment type="caution">
    <text evidence="1">The sequence shown here is derived from an EMBL/GenBank/DDBJ whole genome shotgun (WGS) entry which is preliminary data.</text>
</comment>
<gene>
    <name evidence="1" type="ORF">IQ26_05754</name>
</gene>
<dbReference type="AlphaFoldDB" id="A0A562N433"/>
<name>A0A562N433_9HYPH</name>
<evidence type="ECO:0000313" key="1">
    <source>
        <dbReference type="EMBL" id="TWI26915.1"/>
    </source>
</evidence>
<accession>A0A562N433</accession>